<dbReference type="EMBL" id="CM056741">
    <property type="protein sequence ID" value="KAJ8686946.1"/>
    <property type="molecule type" value="Genomic_DNA"/>
</dbReference>
<sequence>MDKPDALADKKRKRGCPKKVQTQNDQQPASGPEIHSQAGRSDSSAQGSKSDEFTHSSSVKQSEDPPDLSKDIIDLQSDSESGPDVDDNDISSKTRQPEFIITRELIQ</sequence>
<reference evidence="1" key="1">
    <citation type="submission" date="2023-04" db="EMBL/GenBank/DDBJ databases">
        <title>A chromosome-level genome assembly of the parasitoid wasp Eretmocerus hayati.</title>
        <authorList>
            <person name="Zhong Y."/>
            <person name="Liu S."/>
            <person name="Liu Y."/>
        </authorList>
    </citation>
    <scope>NUCLEOTIDE SEQUENCE</scope>
    <source>
        <strain evidence="1">ZJU_SS_LIU_2023</strain>
    </source>
</reference>
<evidence type="ECO:0000313" key="2">
    <source>
        <dbReference type="Proteomes" id="UP001239111"/>
    </source>
</evidence>
<protein>
    <submittedName>
        <fullName evidence="1">Uncharacterized protein</fullName>
    </submittedName>
</protein>
<gene>
    <name evidence="1" type="ORF">QAD02_022740</name>
</gene>
<evidence type="ECO:0000313" key="1">
    <source>
        <dbReference type="EMBL" id="KAJ8686946.1"/>
    </source>
</evidence>
<dbReference type="Proteomes" id="UP001239111">
    <property type="component" value="Chromosome 1"/>
</dbReference>
<accession>A0ACC2PTU8</accession>
<keyword evidence="2" id="KW-1185">Reference proteome</keyword>
<comment type="caution">
    <text evidence="1">The sequence shown here is derived from an EMBL/GenBank/DDBJ whole genome shotgun (WGS) entry which is preliminary data.</text>
</comment>
<proteinExistence type="predicted"/>
<name>A0ACC2PTU8_9HYME</name>
<organism evidence="1 2">
    <name type="scientific">Eretmocerus hayati</name>
    <dbReference type="NCBI Taxonomy" id="131215"/>
    <lineage>
        <taxon>Eukaryota</taxon>
        <taxon>Metazoa</taxon>
        <taxon>Ecdysozoa</taxon>
        <taxon>Arthropoda</taxon>
        <taxon>Hexapoda</taxon>
        <taxon>Insecta</taxon>
        <taxon>Pterygota</taxon>
        <taxon>Neoptera</taxon>
        <taxon>Endopterygota</taxon>
        <taxon>Hymenoptera</taxon>
        <taxon>Apocrita</taxon>
        <taxon>Proctotrupomorpha</taxon>
        <taxon>Chalcidoidea</taxon>
        <taxon>Aphelinidae</taxon>
        <taxon>Aphelininae</taxon>
        <taxon>Eretmocerus</taxon>
    </lineage>
</organism>